<protein>
    <recommendedName>
        <fullName evidence="6">Dihydropteroate synthase</fullName>
        <ecNumber evidence="5">2.5.1.15</ecNumber>
    </recommendedName>
    <alternativeName>
        <fullName evidence="12">Dihydropteroate pyrophosphorylase</fullName>
    </alternativeName>
</protein>
<dbReference type="PROSITE" id="PS50972">
    <property type="entry name" value="PTERIN_BINDING"/>
    <property type="match status" value="1"/>
</dbReference>
<dbReference type="GO" id="GO:0009143">
    <property type="term" value="P:nucleoside triphosphate catabolic process"/>
    <property type="evidence" value="ECO:0007669"/>
    <property type="project" value="InterPro"/>
</dbReference>
<dbReference type="Pfam" id="PF01725">
    <property type="entry name" value="Ham1p_like"/>
    <property type="match status" value="1"/>
</dbReference>
<dbReference type="Gene3D" id="3.20.20.20">
    <property type="entry name" value="Dihydropteroate synthase-like"/>
    <property type="match status" value="1"/>
</dbReference>
<feature type="domain" description="Pterin-binding" evidence="13">
    <location>
        <begin position="216"/>
        <end position="466"/>
    </location>
</feature>
<reference evidence="14 15" key="1">
    <citation type="submission" date="2014-12" db="EMBL/GenBank/DDBJ databases">
        <title>Draft genome sequences of 10 type strains of Lactococcus.</title>
        <authorList>
            <person name="Sun Z."/>
            <person name="Zhong Z."/>
            <person name="Liu W."/>
            <person name="Zhang W."/>
            <person name="Zhang H."/>
        </authorList>
    </citation>
    <scope>NUCLEOTIDE SEQUENCE [LARGE SCALE GENOMIC DNA]</scope>
    <source>
        <strain evidence="14 15">DSM 20686</strain>
    </source>
</reference>
<dbReference type="EC" id="2.5.1.15" evidence="5"/>
<dbReference type="NCBIfam" id="TIGR01496">
    <property type="entry name" value="DHPS"/>
    <property type="match status" value="1"/>
</dbReference>
<dbReference type="GO" id="GO:0046654">
    <property type="term" value="P:tetrahydrofolate biosynthetic process"/>
    <property type="evidence" value="ECO:0007669"/>
    <property type="project" value="UniProtKB-UniPathway"/>
</dbReference>
<dbReference type="SUPFAM" id="SSF51717">
    <property type="entry name" value="Dihydropteroate synthetase-like"/>
    <property type="match status" value="1"/>
</dbReference>
<gene>
    <name evidence="14" type="ORF">RU87_GL001413</name>
</gene>
<dbReference type="InterPro" id="IPR006390">
    <property type="entry name" value="DHP_synth_dom"/>
</dbReference>
<dbReference type="SUPFAM" id="SSF52972">
    <property type="entry name" value="ITPase-like"/>
    <property type="match status" value="1"/>
</dbReference>
<dbReference type="EMBL" id="JXJX01000006">
    <property type="protein sequence ID" value="PCS06953.1"/>
    <property type="molecule type" value="Genomic_DNA"/>
</dbReference>
<evidence type="ECO:0000256" key="4">
    <source>
        <dbReference type="ARBA" id="ARBA00009503"/>
    </source>
</evidence>
<dbReference type="AlphaFoldDB" id="A0A2A5S0G5"/>
<dbReference type="PANTHER" id="PTHR20941:SF1">
    <property type="entry name" value="FOLIC ACID SYNTHESIS PROTEIN FOL1"/>
    <property type="match status" value="1"/>
</dbReference>
<keyword evidence="8" id="KW-0479">Metal-binding</keyword>
<dbReference type="PANTHER" id="PTHR20941">
    <property type="entry name" value="FOLATE SYNTHESIS PROTEINS"/>
    <property type="match status" value="1"/>
</dbReference>
<keyword evidence="9" id="KW-0378">Hydrolase</keyword>
<comment type="pathway">
    <text evidence="3">Cofactor biosynthesis; tetrahydrofolate biosynthesis; 7,8-dihydrofolate from 2-amino-4-hydroxy-6-hydroxymethyl-7,8-dihydropteridine diphosphate and 4-aminobenzoate: step 1/2.</text>
</comment>
<dbReference type="OrthoDB" id="9811744at2"/>
<dbReference type="InterPro" id="IPR002637">
    <property type="entry name" value="RdgB/HAM1"/>
</dbReference>
<evidence type="ECO:0000256" key="10">
    <source>
        <dbReference type="ARBA" id="ARBA00022842"/>
    </source>
</evidence>
<evidence type="ECO:0000256" key="12">
    <source>
        <dbReference type="ARBA" id="ARBA00030193"/>
    </source>
</evidence>
<evidence type="ECO:0000256" key="11">
    <source>
        <dbReference type="ARBA" id="ARBA00022909"/>
    </source>
</evidence>
<comment type="catalytic activity">
    <reaction evidence="1">
        <text>(7,8-dihydropterin-6-yl)methyl diphosphate + 4-aminobenzoate = 7,8-dihydropteroate + diphosphate</text>
        <dbReference type="Rhea" id="RHEA:19949"/>
        <dbReference type="ChEBI" id="CHEBI:17836"/>
        <dbReference type="ChEBI" id="CHEBI:17839"/>
        <dbReference type="ChEBI" id="CHEBI:33019"/>
        <dbReference type="ChEBI" id="CHEBI:72950"/>
        <dbReference type="EC" id="2.5.1.15"/>
    </reaction>
</comment>
<dbReference type="GO" id="GO:0005829">
    <property type="term" value="C:cytosol"/>
    <property type="evidence" value="ECO:0007669"/>
    <property type="project" value="TreeGrafter"/>
</dbReference>
<evidence type="ECO:0000256" key="7">
    <source>
        <dbReference type="ARBA" id="ARBA00022679"/>
    </source>
</evidence>
<dbReference type="Gene3D" id="3.90.950.10">
    <property type="match status" value="1"/>
</dbReference>
<organism evidence="14 15">
    <name type="scientific">Pseudolactococcus plantarum</name>
    <dbReference type="NCBI Taxonomy" id="1365"/>
    <lineage>
        <taxon>Bacteria</taxon>
        <taxon>Bacillati</taxon>
        <taxon>Bacillota</taxon>
        <taxon>Bacilli</taxon>
        <taxon>Lactobacillales</taxon>
        <taxon>Streptococcaceae</taxon>
        <taxon>Pseudolactococcus</taxon>
    </lineage>
</organism>
<dbReference type="InterPro" id="IPR011005">
    <property type="entry name" value="Dihydropteroate_synth-like_sf"/>
</dbReference>
<sequence>MGLPNRIVFASNNSAKTADVAKFFDLYGIALINYRELIDEQVFPKETTDDQIGNAKSKAEFIHDLLPDEYVLGDDSGMFLSAFPDRFGLVTGREFKRLNFASVQAENQYILDLYQAVGDRSGYLSAIFVLITPEQHILISQGRGGVAVSTEARGEFGLGLDTIFVTETGKTIAELTTLAQLNYQHRGRATKSIIAKLQGDRVVWEANGHELGQETGIIYGVLNVSPDSFYNGEAVGTVAQSVAQATQQLADGADIIEVGGQSTRPGFLEITAAEEIARVVPVIQEIKALHPYAIIAVDTYKYDVMEAAIAAGADIINDINGFTDDARKLVLLAKTTVGLLSMFNPRHKPISKDISADMLAWFSENLACLEEAGIKRERIALDPGIGYSKDSDVHQDLAMMNTVGNLTLFGRPIMTAISNKGWAKQLFDLPKESRANLSLVAATEMYRRGAKILRVHDVKSAREMTSFVERLKNSH</sequence>
<evidence type="ECO:0000256" key="8">
    <source>
        <dbReference type="ARBA" id="ARBA00022723"/>
    </source>
</evidence>
<comment type="caution">
    <text evidence="14">The sequence shown here is derived from an EMBL/GenBank/DDBJ whole genome shotgun (WGS) entry which is preliminary data.</text>
</comment>
<proteinExistence type="inferred from homology"/>
<dbReference type="RefSeq" id="WP_082782152.1">
    <property type="nucleotide sequence ID" value="NZ_JXJX01000006.1"/>
</dbReference>
<dbReference type="Proteomes" id="UP000242246">
    <property type="component" value="Unassembled WGS sequence"/>
</dbReference>
<dbReference type="GO" id="GO:0046656">
    <property type="term" value="P:folic acid biosynthetic process"/>
    <property type="evidence" value="ECO:0007669"/>
    <property type="project" value="UniProtKB-KW"/>
</dbReference>
<evidence type="ECO:0000313" key="14">
    <source>
        <dbReference type="EMBL" id="PCS06953.1"/>
    </source>
</evidence>
<dbReference type="InterPro" id="IPR000489">
    <property type="entry name" value="Pterin-binding_dom"/>
</dbReference>
<dbReference type="InterPro" id="IPR045031">
    <property type="entry name" value="DHP_synth-like"/>
</dbReference>
<evidence type="ECO:0000256" key="3">
    <source>
        <dbReference type="ARBA" id="ARBA00004763"/>
    </source>
</evidence>
<evidence type="ECO:0000256" key="5">
    <source>
        <dbReference type="ARBA" id="ARBA00012458"/>
    </source>
</evidence>
<keyword evidence="15" id="KW-1185">Reference proteome</keyword>
<dbReference type="STRING" id="1348632.GCA_001591745_00794"/>
<dbReference type="GO" id="GO:0047429">
    <property type="term" value="F:nucleoside triphosphate diphosphatase activity"/>
    <property type="evidence" value="ECO:0007669"/>
    <property type="project" value="InterPro"/>
</dbReference>
<dbReference type="InterPro" id="IPR029001">
    <property type="entry name" value="ITPase-like_fam"/>
</dbReference>
<evidence type="ECO:0000256" key="2">
    <source>
        <dbReference type="ARBA" id="ARBA00001946"/>
    </source>
</evidence>
<dbReference type="GO" id="GO:0004156">
    <property type="term" value="F:dihydropteroate synthase activity"/>
    <property type="evidence" value="ECO:0007669"/>
    <property type="project" value="UniProtKB-EC"/>
</dbReference>
<evidence type="ECO:0000256" key="9">
    <source>
        <dbReference type="ARBA" id="ARBA00022801"/>
    </source>
</evidence>
<evidence type="ECO:0000256" key="1">
    <source>
        <dbReference type="ARBA" id="ARBA00000012"/>
    </source>
</evidence>
<keyword evidence="10" id="KW-0460">Magnesium</keyword>
<comment type="cofactor">
    <cofactor evidence="2">
        <name>Mg(2+)</name>
        <dbReference type="ChEBI" id="CHEBI:18420"/>
    </cofactor>
</comment>
<dbReference type="GO" id="GO:0046872">
    <property type="term" value="F:metal ion binding"/>
    <property type="evidence" value="ECO:0007669"/>
    <property type="project" value="UniProtKB-KW"/>
</dbReference>
<dbReference type="UniPathway" id="UPA00077">
    <property type="reaction ID" value="UER00156"/>
</dbReference>
<evidence type="ECO:0000256" key="6">
    <source>
        <dbReference type="ARBA" id="ARBA00016919"/>
    </source>
</evidence>
<evidence type="ECO:0000259" key="13">
    <source>
        <dbReference type="PROSITE" id="PS50972"/>
    </source>
</evidence>
<comment type="similarity">
    <text evidence="4">Belongs to the DHPS family.</text>
</comment>
<name>A0A2A5S0G5_9LACT</name>
<keyword evidence="7" id="KW-0808">Transferase</keyword>
<keyword evidence="11" id="KW-0289">Folate biosynthesis</keyword>
<accession>A0A2A5S0G5</accession>
<dbReference type="Pfam" id="PF00809">
    <property type="entry name" value="Pterin_bind"/>
    <property type="match status" value="1"/>
</dbReference>
<evidence type="ECO:0000313" key="15">
    <source>
        <dbReference type="Proteomes" id="UP000242246"/>
    </source>
</evidence>